<evidence type="ECO:0000256" key="6">
    <source>
        <dbReference type="SAM" id="SignalP"/>
    </source>
</evidence>
<dbReference type="PANTHER" id="PTHR30603">
    <property type="entry name" value="RNA POLYMERASE SIGMA FACTOR RPO"/>
    <property type="match status" value="1"/>
</dbReference>
<dbReference type="InterPro" id="IPR000943">
    <property type="entry name" value="RNA_pol_sigma70"/>
</dbReference>
<evidence type="ECO:0000256" key="4">
    <source>
        <dbReference type="ARBA" id="ARBA00023125"/>
    </source>
</evidence>
<dbReference type="InterPro" id="IPR013325">
    <property type="entry name" value="RNA_pol_sigma_r2"/>
</dbReference>
<dbReference type="InterPro" id="IPR007627">
    <property type="entry name" value="RNA_pol_sigma70_r2"/>
</dbReference>
<keyword evidence="2" id="KW-0805">Transcription regulation</keyword>
<feature type="chain" id="PRO_5027036303" description="RNA polymerase sigma-70 domain-containing protein" evidence="6">
    <location>
        <begin position="18"/>
        <end position="660"/>
    </location>
</feature>
<evidence type="ECO:0000259" key="8">
    <source>
        <dbReference type="PROSITE" id="PS00716"/>
    </source>
</evidence>
<dbReference type="Pfam" id="PF04542">
    <property type="entry name" value="Sigma70_r2"/>
    <property type="match status" value="1"/>
</dbReference>
<dbReference type="SUPFAM" id="SSF88659">
    <property type="entry name" value="Sigma3 and sigma4 domains of RNA polymerase sigma factors"/>
    <property type="match status" value="2"/>
</dbReference>
<dbReference type="InterPro" id="IPR014284">
    <property type="entry name" value="RNA_pol_sigma-70_dom"/>
</dbReference>
<dbReference type="InterPro" id="IPR036388">
    <property type="entry name" value="WH-like_DNA-bd_sf"/>
</dbReference>
<dbReference type="NCBIfam" id="TIGR02937">
    <property type="entry name" value="sigma70-ECF"/>
    <property type="match status" value="1"/>
</dbReference>
<feature type="domain" description="RNA polymerase sigma-70" evidence="7">
    <location>
        <begin position="448"/>
        <end position="461"/>
    </location>
</feature>
<feature type="domain" description="RNA polymerase sigma-70" evidence="8">
    <location>
        <begin position="617"/>
        <end position="643"/>
    </location>
</feature>
<organism evidence="9 10">
    <name type="scientific">Prunus armeniaca</name>
    <name type="common">Apricot</name>
    <name type="synonym">Armeniaca vulgaris</name>
    <dbReference type="NCBI Taxonomy" id="36596"/>
    <lineage>
        <taxon>Eukaryota</taxon>
        <taxon>Viridiplantae</taxon>
        <taxon>Streptophyta</taxon>
        <taxon>Embryophyta</taxon>
        <taxon>Tracheophyta</taxon>
        <taxon>Spermatophyta</taxon>
        <taxon>Magnoliopsida</taxon>
        <taxon>eudicotyledons</taxon>
        <taxon>Gunneridae</taxon>
        <taxon>Pentapetalae</taxon>
        <taxon>rosids</taxon>
        <taxon>fabids</taxon>
        <taxon>Rosales</taxon>
        <taxon>Rosaceae</taxon>
        <taxon>Amygdaloideae</taxon>
        <taxon>Amygdaleae</taxon>
        <taxon>Prunus</taxon>
    </lineage>
</organism>
<dbReference type="Gene3D" id="1.10.10.10">
    <property type="entry name" value="Winged helix-like DNA-binding domain superfamily/Winged helix DNA-binding domain"/>
    <property type="match status" value="2"/>
</dbReference>
<feature type="signal peptide" evidence="6">
    <location>
        <begin position="1"/>
        <end position="17"/>
    </location>
</feature>
<evidence type="ECO:0000256" key="1">
    <source>
        <dbReference type="ARBA" id="ARBA00007788"/>
    </source>
</evidence>
<dbReference type="Pfam" id="PF04545">
    <property type="entry name" value="Sigma70_r4"/>
    <property type="match status" value="1"/>
</dbReference>
<dbReference type="InterPro" id="IPR007624">
    <property type="entry name" value="RNA_pol_sigma70_r3"/>
</dbReference>
<keyword evidence="4" id="KW-0238">DNA-binding</keyword>
<accession>A0A6J5XQK0</accession>
<proteinExistence type="inferred from homology"/>
<dbReference type="CDD" id="cd06171">
    <property type="entry name" value="Sigma70_r4"/>
    <property type="match status" value="1"/>
</dbReference>
<dbReference type="EMBL" id="CAEKKB010000006">
    <property type="protein sequence ID" value="CAB4314653.1"/>
    <property type="molecule type" value="Genomic_DNA"/>
</dbReference>
<keyword evidence="10" id="KW-1185">Reference proteome</keyword>
<keyword evidence="5" id="KW-0804">Transcription</keyword>
<dbReference type="PRINTS" id="PR00046">
    <property type="entry name" value="SIGMA70FCT"/>
</dbReference>
<dbReference type="InterPro" id="IPR013324">
    <property type="entry name" value="RNA_pol_sigma_r3/r4-like"/>
</dbReference>
<dbReference type="Proteomes" id="UP000507245">
    <property type="component" value="Unassembled WGS sequence"/>
</dbReference>
<sequence length="660" mass="74953">MLLVVCQMLMQLNLTQHQWLTTIHTCRNDTEKKRLTINYGLGYEKSLELISLFMGQEQNLPCYIICKTQEANARLEDTFFLHLQPFLQQPTSGILFLLLLPLFQFVEFSHRRVGTPNFSVLMLHEQAVPAVTFAPITSVARHFPNSVLLQEQRDEFKPLLHVLKEDKTSEATLDRMQIETGASVHEDLDIDDFYPLVNGSKPQLLNPDILDVFSSLQTGAKPSTPLTLESLTTASNKHMDVEPCNVVALAKKALSASREAASLAEDSQSMGADFDESLSLGLGYTSLANWIVEEEKTVRSTRILERRRKRIKTRKLPKSKVIGHKSNSFTSSDVPKRISEGFNPNDPLRLFLWGPETRQLLTAKEEAELIARVQDLFKLKEVKSRLQTQFGREPTLIEWAEAVGISCQILKSQLHSGTSSREKLIYANLRMVVHIAKQYQGRGLGLQDLMQEGSMGLMKSVEKFKPQAGCRFATYAYWWIRQTVRKAIFQHSRTIRLPENVYSLLGKVLEAKKSCIQEGNHNPNKEELARRVGITVEKLEKLLYATRMPLSMQQPVWADQDTTFQEVTADTGVEIPDVSVAKQLMRQHVRHLLSILNLRERQIIRLRYGIEDGKQRSLSEIGGMFGLSKERVRQLESRAFLKLRQSLGSQGLGAYGPLLV</sequence>
<dbReference type="OrthoDB" id="206108at2759"/>
<dbReference type="PROSITE" id="PS00715">
    <property type="entry name" value="SIGMA70_1"/>
    <property type="match status" value="1"/>
</dbReference>
<dbReference type="InterPro" id="IPR050239">
    <property type="entry name" value="Sigma-70_RNA_pol_init_factors"/>
</dbReference>
<keyword evidence="6" id="KW-0732">Signal</keyword>
<dbReference type="GO" id="GO:0016987">
    <property type="term" value="F:sigma factor activity"/>
    <property type="evidence" value="ECO:0007669"/>
    <property type="project" value="UniProtKB-KW"/>
</dbReference>
<dbReference type="PROSITE" id="PS00716">
    <property type="entry name" value="SIGMA70_2"/>
    <property type="match status" value="1"/>
</dbReference>
<evidence type="ECO:0000256" key="2">
    <source>
        <dbReference type="ARBA" id="ARBA00023015"/>
    </source>
</evidence>
<dbReference type="GO" id="GO:0071482">
    <property type="term" value="P:cellular response to light stimulus"/>
    <property type="evidence" value="ECO:0007669"/>
    <property type="project" value="UniProtKB-ARBA"/>
</dbReference>
<dbReference type="SUPFAM" id="SSF88946">
    <property type="entry name" value="Sigma2 domain of RNA polymerase sigma factors"/>
    <property type="match status" value="1"/>
</dbReference>
<dbReference type="Pfam" id="PF04539">
    <property type="entry name" value="Sigma70_r3"/>
    <property type="match status" value="1"/>
</dbReference>
<dbReference type="GO" id="GO:0003677">
    <property type="term" value="F:DNA binding"/>
    <property type="evidence" value="ECO:0007669"/>
    <property type="project" value="UniProtKB-KW"/>
</dbReference>
<evidence type="ECO:0000259" key="7">
    <source>
        <dbReference type="PROSITE" id="PS00715"/>
    </source>
</evidence>
<comment type="similarity">
    <text evidence="1">Belongs to the sigma-70 factor family.</text>
</comment>
<reference evidence="10" key="1">
    <citation type="journal article" date="2020" name="Genome Biol.">
        <title>Gamete binning: chromosome-level and haplotype-resolved genome assembly enabled by high-throughput single-cell sequencing of gamete genomes.</title>
        <authorList>
            <person name="Campoy J.A."/>
            <person name="Sun H."/>
            <person name="Goel M."/>
            <person name="Jiao W.-B."/>
            <person name="Folz-Donahue K."/>
            <person name="Wang N."/>
            <person name="Rubio M."/>
            <person name="Liu C."/>
            <person name="Kukat C."/>
            <person name="Ruiz D."/>
            <person name="Huettel B."/>
            <person name="Schneeberger K."/>
        </authorList>
    </citation>
    <scope>NUCLEOTIDE SEQUENCE [LARGE SCALE GENOMIC DNA]</scope>
    <source>
        <strain evidence="10">cv. Rojo Pasion</strain>
    </source>
</reference>
<dbReference type="PANTHER" id="PTHR30603:SF45">
    <property type="entry name" value="RNA POLYMERASE SIGMA FACTOR SIGF, CHLOROPLASTIC"/>
    <property type="match status" value="1"/>
</dbReference>
<protein>
    <recommendedName>
        <fullName evidence="7 8">RNA polymerase sigma-70 domain-containing protein</fullName>
    </recommendedName>
</protein>
<gene>
    <name evidence="9" type="ORF">ORAREDHAP_LOCUS39132</name>
</gene>
<dbReference type="GO" id="GO:0006352">
    <property type="term" value="P:DNA-templated transcription initiation"/>
    <property type="evidence" value="ECO:0007669"/>
    <property type="project" value="InterPro"/>
</dbReference>
<keyword evidence="3" id="KW-0731">Sigma factor</keyword>
<evidence type="ECO:0000256" key="3">
    <source>
        <dbReference type="ARBA" id="ARBA00023082"/>
    </source>
</evidence>
<name>A0A6J5XQK0_PRUAR</name>
<evidence type="ECO:0000313" key="9">
    <source>
        <dbReference type="EMBL" id="CAB4314653.1"/>
    </source>
</evidence>
<evidence type="ECO:0000256" key="5">
    <source>
        <dbReference type="ARBA" id="ARBA00023163"/>
    </source>
</evidence>
<evidence type="ECO:0000313" key="10">
    <source>
        <dbReference type="Proteomes" id="UP000507245"/>
    </source>
</evidence>
<dbReference type="AlphaFoldDB" id="A0A6J5XQK0"/>
<dbReference type="Gene3D" id="1.20.120.1810">
    <property type="match status" value="1"/>
</dbReference>
<dbReference type="InterPro" id="IPR007630">
    <property type="entry name" value="RNA_pol_sigma70_r4"/>
</dbReference>